<dbReference type="AlphaFoldDB" id="A0A4Q1DBQ7"/>
<accession>A0A4Q1DBQ7</accession>
<protein>
    <submittedName>
        <fullName evidence="2">Uncharacterized protein</fullName>
    </submittedName>
</protein>
<name>A0A4Q1DBQ7_9BACT</name>
<gene>
    <name evidence="2" type="ORF">ESB13_03830</name>
</gene>
<keyword evidence="3" id="KW-1185">Reference proteome</keyword>
<sequence length="246" mass="27453">MAKQTGPVIWEKTIDPVSFYKRCGVGCVRMKSNLTAERWRSDPVFAGSRKSAARLALAAKLASAFYQTIPEQHRKYSHYKQLVGVAQHMLCKGYDIQQVNKVLHFTISRYLRKLEAADPNRKPIRSSFAATLSLNTKPVFTKLVLHQLVMPQSPNITVSQSPFRSWLIIQPPRGSPMATAGCTQKTETLTASACHLCCGTPVTTSHSNGRTCYVHTCQTGLLYSSKQPPKHQENTPGNNFLPFNFL</sequence>
<organism evidence="2 3">
    <name type="scientific">Filimonas effusa</name>
    <dbReference type="NCBI Taxonomy" id="2508721"/>
    <lineage>
        <taxon>Bacteria</taxon>
        <taxon>Pseudomonadati</taxon>
        <taxon>Bacteroidota</taxon>
        <taxon>Chitinophagia</taxon>
        <taxon>Chitinophagales</taxon>
        <taxon>Chitinophagaceae</taxon>
        <taxon>Filimonas</taxon>
    </lineage>
</organism>
<reference evidence="2 3" key="1">
    <citation type="submission" date="2019-01" db="EMBL/GenBank/DDBJ databases">
        <title>Filimonas sp. strain TTM-71.</title>
        <authorList>
            <person name="Chen W.-M."/>
        </authorList>
    </citation>
    <scope>NUCLEOTIDE SEQUENCE [LARGE SCALE GENOMIC DNA]</scope>
    <source>
        <strain evidence="2 3">TTM-71</strain>
    </source>
</reference>
<proteinExistence type="predicted"/>
<dbReference type="OrthoDB" id="672632at2"/>
<evidence type="ECO:0000256" key="1">
    <source>
        <dbReference type="SAM" id="MobiDB-lite"/>
    </source>
</evidence>
<dbReference type="RefSeq" id="WP_129001700.1">
    <property type="nucleotide sequence ID" value="NZ_SDHZ01000001.1"/>
</dbReference>
<evidence type="ECO:0000313" key="2">
    <source>
        <dbReference type="EMBL" id="RXK85949.1"/>
    </source>
</evidence>
<comment type="caution">
    <text evidence="2">The sequence shown here is derived from an EMBL/GenBank/DDBJ whole genome shotgun (WGS) entry which is preliminary data.</text>
</comment>
<evidence type="ECO:0000313" key="3">
    <source>
        <dbReference type="Proteomes" id="UP000290545"/>
    </source>
</evidence>
<dbReference type="EMBL" id="SDHZ01000001">
    <property type="protein sequence ID" value="RXK85949.1"/>
    <property type="molecule type" value="Genomic_DNA"/>
</dbReference>
<feature type="region of interest" description="Disordered" evidence="1">
    <location>
        <begin position="226"/>
        <end position="246"/>
    </location>
</feature>
<dbReference type="Proteomes" id="UP000290545">
    <property type="component" value="Unassembled WGS sequence"/>
</dbReference>